<dbReference type="AlphaFoldDB" id="Q113F9"/>
<sequence>MNTKFDSPDFIQAESLLQELFEELQKQEGLLAGGQKLGITTSIIKDLQETKVSFGNPKNELIPLTEEIFKEAEIELNHLIKQQMKDDYNFYYLTLNVNLLPQPGAKFWRLTCKLKLSEEKTIIQSIFPEHKWQPVIKIGVGMDIGINQNLTWDAGIDSSMITEVLKFVPANLKANIVSKNKFKAFAVIPDCKYELGRPEIVAEGIGSPECYWRIQDKNIQKVGTVKFGVIFKVPKQTKSITLTGITLANIDINLLTDNISDIVLARLPEKIQEWLGLDAEESAKKFFRGDNEKWDLKLPQ</sequence>
<evidence type="ECO:0000313" key="1">
    <source>
        <dbReference type="EMBL" id="ABG51365.1"/>
    </source>
</evidence>
<dbReference type="eggNOG" id="ENOG502ZA8X">
    <property type="taxonomic scope" value="Bacteria"/>
</dbReference>
<dbReference type="KEGG" id="ter:Tery_2131"/>
<gene>
    <name evidence="1" type="ordered locus">Tery_2131</name>
</gene>
<dbReference type="EMBL" id="CP000393">
    <property type="protein sequence ID" value="ABG51365.1"/>
    <property type="molecule type" value="Genomic_DNA"/>
</dbReference>
<dbReference type="HOGENOM" id="CLU_896639_0_0_3"/>
<name>Q113F9_TRIEI</name>
<organism evidence="1">
    <name type="scientific">Trichodesmium erythraeum (strain IMS101)</name>
    <dbReference type="NCBI Taxonomy" id="203124"/>
    <lineage>
        <taxon>Bacteria</taxon>
        <taxon>Bacillati</taxon>
        <taxon>Cyanobacteriota</taxon>
        <taxon>Cyanophyceae</taxon>
        <taxon>Oscillatoriophycideae</taxon>
        <taxon>Oscillatoriales</taxon>
        <taxon>Microcoleaceae</taxon>
        <taxon>Trichodesmium</taxon>
    </lineage>
</organism>
<protein>
    <submittedName>
        <fullName evidence="1">Uncharacterized protein</fullName>
    </submittedName>
</protein>
<reference evidence="1" key="1">
    <citation type="submission" date="2006-06" db="EMBL/GenBank/DDBJ databases">
        <title>Complete sequence of Trichodesmium erythraeum IMS101.</title>
        <authorList>
            <consortium name="US DOE Joint Genome Institute"/>
            <person name="Copeland A."/>
            <person name="Lucas S."/>
            <person name="Lapidus A."/>
            <person name="Barry K."/>
            <person name="Detter J.C."/>
            <person name="Glavina del Rio T."/>
            <person name="Hammon N."/>
            <person name="Israni S."/>
            <person name="Dalin E."/>
            <person name="Tice H."/>
            <person name="Pitluck S."/>
            <person name="Kiss H."/>
            <person name="Munk A.C."/>
            <person name="Brettin T."/>
            <person name="Bruce D."/>
            <person name="Han C."/>
            <person name="Tapia R."/>
            <person name="Gilna P."/>
            <person name="Schmutz J."/>
            <person name="Larimer F."/>
            <person name="Land M."/>
            <person name="Hauser L."/>
            <person name="Kyrpides N."/>
            <person name="Kim E."/>
            <person name="Richardson P."/>
        </authorList>
    </citation>
    <scope>NUCLEOTIDE SEQUENCE [LARGE SCALE GENOMIC DNA]</scope>
    <source>
        <strain evidence="1">IMS101</strain>
    </source>
</reference>
<dbReference type="OrthoDB" id="510633at2"/>
<proteinExistence type="predicted"/>
<dbReference type="RefSeq" id="WP_011611735.1">
    <property type="nucleotide sequence ID" value="NC_008312.1"/>
</dbReference>
<accession>Q113F9</accession>